<dbReference type="Pfam" id="PF00072">
    <property type="entry name" value="Response_reg"/>
    <property type="match status" value="1"/>
</dbReference>
<dbReference type="InterPro" id="IPR052048">
    <property type="entry name" value="ST_Response_Regulator"/>
</dbReference>
<dbReference type="SMART" id="SM00448">
    <property type="entry name" value="REC"/>
    <property type="match status" value="1"/>
</dbReference>
<evidence type="ECO:0000313" key="4">
    <source>
        <dbReference type="EMBL" id="MDT0594415.1"/>
    </source>
</evidence>
<dbReference type="InterPro" id="IPR011990">
    <property type="entry name" value="TPR-like_helical_dom_sf"/>
</dbReference>
<keyword evidence="2" id="KW-0802">TPR repeat</keyword>
<feature type="modified residue" description="4-aspartylphosphate" evidence="1">
    <location>
        <position position="60"/>
    </location>
</feature>
<reference evidence="4 5" key="1">
    <citation type="submission" date="2023-09" db="EMBL/GenBank/DDBJ databases">
        <authorList>
            <person name="Rey-Velasco X."/>
        </authorList>
    </citation>
    <scope>NUCLEOTIDE SEQUENCE [LARGE SCALE GENOMIC DNA]</scope>
    <source>
        <strain evidence="4 5">P117</strain>
    </source>
</reference>
<protein>
    <submittedName>
        <fullName evidence="4">Response regulator</fullName>
    </submittedName>
</protein>
<dbReference type="CDD" id="cd17589">
    <property type="entry name" value="REC_TPR"/>
    <property type="match status" value="1"/>
</dbReference>
<keyword evidence="5" id="KW-1185">Reference proteome</keyword>
<sequence>MSTLDYSDKRCLVVEDRRPFLMLLRGLLTSLGATKITTELSAETALRACKLVKFDIVVCDLHLGTNRKNGFEFLEEIRKLHLVKPSAVFIMISGDSARSMVLGSIEKQPDDYLVKPFSQAQLNARITRATNRRVALSALYSQIDHQKYELSIDTCKHFIETEPRYANHLLQILVELYWKTEEFDQAEKILDNILEHRQVQWALCSMAKTKLFKKQYEQAIELAKQAIDNSANNVEAYDIIANAYLQYDKKPEALKFILEALALSPLSIERHFRVCEIARENEDFELAMNSAKSIYELSQRSVHKNVNHMCGYVRSILDAAEYADSKNLKNKFMQEAMFAVQRARTDDTVHSQPDDFDLDIFESVIHARVLNLEGKTTESKKALEESQIEIERNFTEYPVAMAADSLKLMIDLGDYEEASKITKIIKQNEGKVDSSIMYLAESELTKNKQDRDNYIKHNKTGIHLYSTGNFAKAYNEFTAAKKVSPLNIGVNLNLLQCLIQLIKKTSKPEGKLIMEARDLYRYVNNMPLKAIHKAKFASMSEEAKEIIG</sequence>
<dbReference type="RefSeq" id="WP_311367889.1">
    <property type="nucleotide sequence ID" value="NZ_JAVRHX010000001.1"/>
</dbReference>
<dbReference type="PROSITE" id="PS50005">
    <property type="entry name" value="TPR"/>
    <property type="match status" value="1"/>
</dbReference>
<dbReference type="SUPFAM" id="SSF48452">
    <property type="entry name" value="TPR-like"/>
    <property type="match status" value="1"/>
</dbReference>
<dbReference type="SUPFAM" id="SSF52172">
    <property type="entry name" value="CheY-like"/>
    <property type="match status" value="1"/>
</dbReference>
<evidence type="ECO:0000256" key="2">
    <source>
        <dbReference type="PROSITE-ProRule" id="PRU00339"/>
    </source>
</evidence>
<dbReference type="InterPro" id="IPR001789">
    <property type="entry name" value="Sig_transdc_resp-reg_receiver"/>
</dbReference>
<keyword evidence="1" id="KW-0597">Phosphoprotein</keyword>
<dbReference type="PANTHER" id="PTHR43228:SF1">
    <property type="entry name" value="TWO-COMPONENT RESPONSE REGULATOR ARR22"/>
    <property type="match status" value="1"/>
</dbReference>
<organism evidence="4 5">
    <name type="scientific">Glaciecola petra</name>
    <dbReference type="NCBI Taxonomy" id="3075602"/>
    <lineage>
        <taxon>Bacteria</taxon>
        <taxon>Pseudomonadati</taxon>
        <taxon>Pseudomonadota</taxon>
        <taxon>Gammaproteobacteria</taxon>
        <taxon>Alteromonadales</taxon>
        <taxon>Alteromonadaceae</taxon>
        <taxon>Glaciecola</taxon>
    </lineage>
</organism>
<dbReference type="PANTHER" id="PTHR43228">
    <property type="entry name" value="TWO-COMPONENT RESPONSE REGULATOR"/>
    <property type="match status" value="1"/>
</dbReference>
<feature type="domain" description="Response regulatory" evidence="3">
    <location>
        <begin position="10"/>
        <end position="130"/>
    </location>
</feature>
<dbReference type="Gene3D" id="1.25.40.10">
    <property type="entry name" value="Tetratricopeptide repeat domain"/>
    <property type="match status" value="1"/>
</dbReference>
<dbReference type="EMBL" id="JAVRHX010000001">
    <property type="protein sequence ID" value="MDT0594415.1"/>
    <property type="molecule type" value="Genomic_DNA"/>
</dbReference>
<dbReference type="Pfam" id="PF09295">
    <property type="entry name" value="ChAPs"/>
    <property type="match status" value="1"/>
</dbReference>
<comment type="caution">
    <text evidence="4">The sequence shown here is derived from an EMBL/GenBank/DDBJ whole genome shotgun (WGS) entry which is preliminary data.</text>
</comment>
<feature type="repeat" description="TPR" evidence="2">
    <location>
        <begin position="234"/>
        <end position="267"/>
    </location>
</feature>
<evidence type="ECO:0000256" key="1">
    <source>
        <dbReference type="PROSITE-ProRule" id="PRU00169"/>
    </source>
</evidence>
<dbReference type="Gene3D" id="3.40.50.2300">
    <property type="match status" value="1"/>
</dbReference>
<dbReference type="InterPro" id="IPR015374">
    <property type="entry name" value="ChAPs"/>
</dbReference>
<gene>
    <name evidence="4" type="ORF">RM552_06130</name>
</gene>
<dbReference type="SMART" id="SM00028">
    <property type="entry name" value="TPR"/>
    <property type="match status" value="3"/>
</dbReference>
<evidence type="ECO:0000313" key="5">
    <source>
        <dbReference type="Proteomes" id="UP001253545"/>
    </source>
</evidence>
<accession>A0ABU2ZP89</accession>
<dbReference type="PROSITE" id="PS50110">
    <property type="entry name" value="RESPONSE_REGULATORY"/>
    <property type="match status" value="1"/>
</dbReference>
<dbReference type="InterPro" id="IPR019734">
    <property type="entry name" value="TPR_rpt"/>
</dbReference>
<proteinExistence type="predicted"/>
<dbReference type="InterPro" id="IPR011006">
    <property type="entry name" value="CheY-like_superfamily"/>
</dbReference>
<name>A0ABU2ZP89_9ALTE</name>
<dbReference type="Proteomes" id="UP001253545">
    <property type="component" value="Unassembled WGS sequence"/>
</dbReference>
<evidence type="ECO:0000259" key="3">
    <source>
        <dbReference type="PROSITE" id="PS50110"/>
    </source>
</evidence>